<dbReference type="GO" id="GO:0003677">
    <property type="term" value="F:DNA binding"/>
    <property type="evidence" value="ECO:0007669"/>
    <property type="project" value="UniProtKB-KW"/>
</dbReference>
<dbReference type="Gene3D" id="2.170.150.80">
    <property type="entry name" value="NAC domain"/>
    <property type="match status" value="1"/>
</dbReference>
<evidence type="ECO:0000256" key="1">
    <source>
        <dbReference type="ARBA" id="ARBA00023015"/>
    </source>
</evidence>
<feature type="compositionally biased region" description="Polar residues" evidence="5">
    <location>
        <begin position="80"/>
        <end position="89"/>
    </location>
</feature>
<protein>
    <recommendedName>
        <fullName evidence="6">NAC domain-containing protein</fullName>
    </recommendedName>
</protein>
<keyword evidence="4" id="KW-0539">Nucleus</keyword>
<evidence type="ECO:0000259" key="6">
    <source>
        <dbReference type="PROSITE" id="PS51005"/>
    </source>
</evidence>
<evidence type="ECO:0000256" key="5">
    <source>
        <dbReference type="SAM" id="MobiDB-lite"/>
    </source>
</evidence>
<proteinExistence type="predicted"/>
<keyword evidence="2" id="KW-0238">DNA-binding</keyword>
<evidence type="ECO:0000313" key="7">
    <source>
        <dbReference type="EMBL" id="KAF3956830.1"/>
    </source>
</evidence>
<feature type="region of interest" description="Disordered" evidence="5">
    <location>
        <begin position="79"/>
        <end position="98"/>
    </location>
</feature>
<comment type="caution">
    <text evidence="7">The sequence shown here is derived from an EMBL/GenBank/DDBJ whole genome shotgun (WGS) entry which is preliminary data.</text>
</comment>
<evidence type="ECO:0000256" key="4">
    <source>
        <dbReference type="ARBA" id="ARBA00023242"/>
    </source>
</evidence>
<organism evidence="7 8">
    <name type="scientific">Castanea mollissima</name>
    <name type="common">Chinese chestnut</name>
    <dbReference type="NCBI Taxonomy" id="60419"/>
    <lineage>
        <taxon>Eukaryota</taxon>
        <taxon>Viridiplantae</taxon>
        <taxon>Streptophyta</taxon>
        <taxon>Embryophyta</taxon>
        <taxon>Tracheophyta</taxon>
        <taxon>Spermatophyta</taxon>
        <taxon>Magnoliopsida</taxon>
        <taxon>eudicotyledons</taxon>
        <taxon>Gunneridae</taxon>
        <taxon>Pentapetalae</taxon>
        <taxon>rosids</taxon>
        <taxon>fabids</taxon>
        <taxon>Fagales</taxon>
        <taxon>Fagaceae</taxon>
        <taxon>Castanea</taxon>
    </lineage>
</organism>
<gene>
    <name evidence="7" type="ORF">CMV_018089</name>
</gene>
<keyword evidence="3" id="KW-0804">Transcription</keyword>
<evidence type="ECO:0000313" key="8">
    <source>
        <dbReference type="Proteomes" id="UP000737018"/>
    </source>
</evidence>
<name>A0A8J4VI17_9ROSI</name>
<evidence type="ECO:0000256" key="3">
    <source>
        <dbReference type="ARBA" id="ARBA00023163"/>
    </source>
</evidence>
<sequence>MDDPDLYSLPGYRFSPTDDELIDDYLKLKITGNENKNTWRIPEIDIYKYEPWDLPNFARIPTKDKVWHFITAQSLKHKNGSSMNRSTQKGFWKSTGKDRKIKSGGEVIGMKKSLVYHIGRSPNGERTEWKMHEYRTTQKEFDGKHPGQKTLVLIRLFVDREKNTKGGPAVSLDTTFCFEETKSKSSLAPVSPALEVQAETHQTNNQSCYVKISDDMSDATASVQCKKDNYNYHNAYVAEKQGAEMTSSEDGFNMDEMMSDATEPVQFKNDNYNYQNAYVAEKQKAEMTSSEDDCNVEKSWNMLSPSAFDSNADEMMFDATAPVQFKSDNFNSEVDLDVEEFLNKFCFTPPDDSQSSLPPITPDVSTFIGNKSSYEETQSEPTLDPASQALLEQAEKNPTNGRTRFYIAAPLACNNGYNAYTAENQVAEVKATEVRKDFTFSFKQCELGMEEVHKMFYPYPPEPPHCNFSSPSTLTSVTPAVSFSTTVKASPEEAQSMLVAASVSPELASEVDNYPRCCPAENSDAITSSTIPPIEYNGYNTNVSKEEVAEITSDEVEAGLNMFPVTPQPLDCNMLSPLHLHMQADLGSSCISYPFTNDLNSGHWGVHHQSGTNESAPNISESWDLTPCNPDDCFRYKYSSQNNLAFDDETQENMVSVKDNGSCHSSDAIAEFELEYQDLLWPEEIINPKVSPGLLKSGSYLGSLGGSSDQIIGSD</sequence>
<dbReference type="PANTHER" id="PTHR31744:SF210">
    <property type="entry name" value="NAC DOMAIN-CONTAINING PROTEIN 86-LIKE"/>
    <property type="match status" value="1"/>
</dbReference>
<dbReference type="AlphaFoldDB" id="A0A8J4VI17"/>
<dbReference type="PROSITE" id="PS51005">
    <property type="entry name" value="NAC"/>
    <property type="match status" value="1"/>
</dbReference>
<feature type="domain" description="NAC" evidence="6">
    <location>
        <begin position="8"/>
        <end position="159"/>
    </location>
</feature>
<reference evidence="7" key="1">
    <citation type="submission" date="2020-03" db="EMBL/GenBank/DDBJ databases">
        <title>Castanea mollissima Vanexum genome sequencing.</title>
        <authorList>
            <person name="Staton M."/>
        </authorList>
    </citation>
    <scope>NUCLEOTIDE SEQUENCE</scope>
    <source>
        <tissue evidence="7">Leaf</tissue>
    </source>
</reference>
<dbReference type="EMBL" id="JRKL02002982">
    <property type="protein sequence ID" value="KAF3956830.1"/>
    <property type="molecule type" value="Genomic_DNA"/>
</dbReference>
<keyword evidence="1" id="KW-0805">Transcription regulation</keyword>
<dbReference type="GO" id="GO:0006355">
    <property type="term" value="P:regulation of DNA-templated transcription"/>
    <property type="evidence" value="ECO:0007669"/>
    <property type="project" value="InterPro"/>
</dbReference>
<dbReference type="InterPro" id="IPR003441">
    <property type="entry name" value="NAC-dom"/>
</dbReference>
<dbReference type="PANTHER" id="PTHR31744">
    <property type="entry name" value="PROTEIN CUP-SHAPED COTYLEDON 2-RELATED"/>
    <property type="match status" value="1"/>
</dbReference>
<dbReference type="SUPFAM" id="SSF101941">
    <property type="entry name" value="NAC domain"/>
    <property type="match status" value="1"/>
</dbReference>
<dbReference type="Proteomes" id="UP000737018">
    <property type="component" value="Unassembled WGS sequence"/>
</dbReference>
<evidence type="ECO:0000256" key="2">
    <source>
        <dbReference type="ARBA" id="ARBA00023125"/>
    </source>
</evidence>
<dbReference type="Pfam" id="PF02365">
    <property type="entry name" value="NAM"/>
    <property type="match status" value="1"/>
</dbReference>
<dbReference type="OrthoDB" id="1564908at2759"/>
<keyword evidence="8" id="KW-1185">Reference proteome</keyword>
<accession>A0A8J4VI17</accession>
<dbReference type="InterPro" id="IPR036093">
    <property type="entry name" value="NAC_dom_sf"/>
</dbReference>